<evidence type="ECO:0000256" key="6">
    <source>
        <dbReference type="ARBA" id="ARBA00023235"/>
    </source>
</evidence>
<keyword evidence="4 9" id="KW-0697">Rotamase</keyword>
<evidence type="ECO:0000256" key="7">
    <source>
        <dbReference type="ARBA" id="ARBA00030642"/>
    </source>
</evidence>
<dbReference type="PROSITE" id="PS51257">
    <property type="entry name" value="PROKAR_LIPOPROTEIN"/>
    <property type="match status" value="1"/>
</dbReference>
<evidence type="ECO:0000256" key="4">
    <source>
        <dbReference type="ARBA" id="ARBA00023110"/>
    </source>
</evidence>
<dbReference type="InterPro" id="IPR015391">
    <property type="entry name" value="SurA_N"/>
</dbReference>
<dbReference type="PROSITE" id="PS50198">
    <property type="entry name" value="PPIC_PPIASE_2"/>
    <property type="match status" value="2"/>
</dbReference>
<dbReference type="EMBL" id="CP073078">
    <property type="protein sequence ID" value="QUD88996.1"/>
    <property type="molecule type" value="Genomic_DNA"/>
</dbReference>
<feature type="domain" description="PpiC" evidence="11">
    <location>
        <begin position="303"/>
        <end position="400"/>
    </location>
</feature>
<keyword evidence="13" id="KW-1185">Reference proteome</keyword>
<dbReference type="KEGG" id="caul:KCG34_03670"/>
<evidence type="ECO:0000259" key="11">
    <source>
        <dbReference type="PROSITE" id="PS50198"/>
    </source>
</evidence>
<protein>
    <recommendedName>
        <fullName evidence="1">Parvulin-like PPIase</fullName>
    </recommendedName>
    <alternativeName>
        <fullName evidence="7">Peptidyl-prolyl cis-trans isomerase plp</fullName>
    </alternativeName>
    <alternativeName>
        <fullName evidence="8">Rotamase plp</fullName>
    </alternativeName>
</protein>
<evidence type="ECO:0000313" key="13">
    <source>
        <dbReference type="Proteomes" id="UP000676409"/>
    </source>
</evidence>
<keyword evidence="3" id="KW-0574">Periplasm</keyword>
<dbReference type="GO" id="GO:0003755">
    <property type="term" value="F:peptidyl-prolyl cis-trans isomerase activity"/>
    <property type="evidence" value="ECO:0007669"/>
    <property type="project" value="UniProtKB-KW"/>
</dbReference>
<organism evidence="12 13">
    <name type="scientific">Phenylobacterium montanum</name>
    <dbReference type="NCBI Taxonomy" id="2823693"/>
    <lineage>
        <taxon>Bacteria</taxon>
        <taxon>Pseudomonadati</taxon>
        <taxon>Pseudomonadota</taxon>
        <taxon>Alphaproteobacteria</taxon>
        <taxon>Caulobacterales</taxon>
        <taxon>Caulobacteraceae</taxon>
        <taxon>Phenylobacterium</taxon>
    </lineage>
</organism>
<evidence type="ECO:0000256" key="3">
    <source>
        <dbReference type="ARBA" id="ARBA00022764"/>
    </source>
</evidence>
<dbReference type="Gene3D" id="3.10.50.40">
    <property type="match status" value="2"/>
</dbReference>
<dbReference type="InterPro" id="IPR027304">
    <property type="entry name" value="Trigger_fact/SurA_dom_sf"/>
</dbReference>
<evidence type="ECO:0000256" key="1">
    <source>
        <dbReference type="ARBA" id="ARBA00018370"/>
    </source>
</evidence>
<keyword evidence="2 10" id="KW-0732">Signal</keyword>
<evidence type="ECO:0000256" key="2">
    <source>
        <dbReference type="ARBA" id="ARBA00022729"/>
    </source>
</evidence>
<keyword evidence="5" id="KW-0143">Chaperone</keyword>
<dbReference type="AlphaFoldDB" id="A0A975IX34"/>
<keyword evidence="6 9" id="KW-0413">Isomerase</keyword>
<dbReference type="InterPro" id="IPR000297">
    <property type="entry name" value="PPIase_PpiC"/>
</dbReference>
<dbReference type="PANTHER" id="PTHR47637:SF1">
    <property type="entry name" value="CHAPERONE SURA"/>
    <property type="match status" value="1"/>
</dbReference>
<evidence type="ECO:0000256" key="9">
    <source>
        <dbReference type="PROSITE-ProRule" id="PRU00278"/>
    </source>
</evidence>
<evidence type="ECO:0000256" key="5">
    <source>
        <dbReference type="ARBA" id="ARBA00023186"/>
    </source>
</evidence>
<reference evidence="12" key="1">
    <citation type="submission" date="2021-04" db="EMBL/GenBank/DDBJ databases">
        <title>The complete genome sequence of Caulobacter sp. S6.</title>
        <authorList>
            <person name="Tang Y."/>
            <person name="Ouyang W."/>
            <person name="Liu Q."/>
            <person name="Huang B."/>
            <person name="Guo Z."/>
            <person name="Lei P."/>
        </authorList>
    </citation>
    <scope>NUCLEOTIDE SEQUENCE</scope>
    <source>
        <strain evidence="12">S6</strain>
    </source>
</reference>
<name>A0A975IX34_9CAUL</name>
<feature type="signal peptide" evidence="10">
    <location>
        <begin position="1"/>
        <end position="26"/>
    </location>
</feature>
<dbReference type="Pfam" id="PF00639">
    <property type="entry name" value="Rotamase"/>
    <property type="match status" value="2"/>
</dbReference>
<dbReference type="InterPro" id="IPR046357">
    <property type="entry name" value="PPIase_dom_sf"/>
</dbReference>
<dbReference type="InterPro" id="IPR050280">
    <property type="entry name" value="OMP_Chaperone_SurA"/>
</dbReference>
<dbReference type="Proteomes" id="UP000676409">
    <property type="component" value="Chromosome"/>
</dbReference>
<feature type="chain" id="PRO_5037054092" description="Parvulin-like PPIase" evidence="10">
    <location>
        <begin position="27"/>
        <end position="443"/>
    </location>
</feature>
<dbReference type="PANTHER" id="PTHR47637">
    <property type="entry name" value="CHAPERONE SURA"/>
    <property type="match status" value="1"/>
</dbReference>
<evidence type="ECO:0000256" key="10">
    <source>
        <dbReference type="SAM" id="SignalP"/>
    </source>
</evidence>
<dbReference type="SUPFAM" id="SSF109998">
    <property type="entry name" value="Triger factor/SurA peptide-binding domain-like"/>
    <property type="match status" value="1"/>
</dbReference>
<dbReference type="Gene3D" id="1.10.4030.10">
    <property type="entry name" value="Porin chaperone SurA, peptide-binding domain"/>
    <property type="match status" value="1"/>
</dbReference>
<dbReference type="Pfam" id="PF09312">
    <property type="entry name" value="SurA_N"/>
    <property type="match status" value="1"/>
</dbReference>
<accession>A0A975IX34</accession>
<feature type="domain" description="PpiC" evidence="11">
    <location>
        <begin position="198"/>
        <end position="296"/>
    </location>
</feature>
<sequence length="443" mass="47699">MMRTCKTVAGSAAALIFACMAGNALAQGAAPVAAAPQEAAPPPNQLAEGVAAIVNDQIISTYDLRQRMRLLMVTSGVQPTQQALQQLQQEALRSLIDERLELQEIKREEKEQKFKIVADDDDVKHEIDRIASGNRMTGDQLLKALAGAGVGQDTMKEQIRAQMSWARWIQGRYGGSRMKVSQDQINAVLRQLQAEAAKPQFQISEIFLDASRVGGQNVAQDGANQLIAQLQKGAPFPAVARQFSSATTAANGGDAGWLAESQLQPEVREVVEQMRPGQLSAPIPVRDGVYIIYLRDKRSGSGSEMVNLKQAAISLPAGAPADQVEAARQKLIALKGQIKSCADVDAKAGKLDGVLAGDLGEADVKDLAPAFRDAIQGLTPGQVSDPIRTEAGLHLIAVCGRRQGGLELPSRDEIESRLEDQQLSLVSRRYLRDLKNSATIEFP</sequence>
<dbReference type="SUPFAM" id="SSF54534">
    <property type="entry name" value="FKBP-like"/>
    <property type="match status" value="2"/>
</dbReference>
<evidence type="ECO:0000313" key="12">
    <source>
        <dbReference type="EMBL" id="QUD88996.1"/>
    </source>
</evidence>
<gene>
    <name evidence="12" type="ORF">KCG34_03670</name>
</gene>
<proteinExistence type="predicted"/>
<evidence type="ECO:0000256" key="8">
    <source>
        <dbReference type="ARBA" id="ARBA00031484"/>
    </source>
</evidence>